<keyword evidence="2" id="KW-1185">Reference proteome</keyword>
<protein>
    <recommendedName>
        <fullName evidence="3">DUF3168 domain-containing protein</fullName>
    </recommendedName>
</protein>
<reference evidence="1 2" key="1">
    <citation type="submission" date="2017-10" db="EMBL/GenBank/DDBJ databases">
        <title>Effective Description of Clostridium neonatale sp. nov. linked to necrotizing enterocolitis in neonates and a clarification of species assignable to the genus Clostridium (Prazmowski 1880) emend. Lawson and Rainey 2016.</title>
        <authorList>
            <person name="Bernard K."/>
            <person name="Burdz T."/>
            <person name="Wiebe D."/>
            <person name="Balcewich B."/>
            <person name="Alfa M."/>
            <person name="Bernier A.-M."/>
        </authorList>
    </citation>
    <scope>NUCLEOTIDE SEQUENCE [LARGE SCALE GENOMIC DNA]</scope>
    <source>
        <strain evidence="1 2">LCDC99A005</strain>
    </source>
</reference>
<dbReference type="Proteomes" id="UP000220840">
    <property type="component" value="Unassembled WGS sequence"/>
</dbReference>
<evidence type="ECO:0000313" key="2">
    <source>
        <dbReference type="Proteomes" id="UP000220840"/>
    </source>
</evidence>
<evidence type="ECO:0000313" key="1">
    <source>
        <dbReference type="EMBL" id="PEG29221.1"/>
    </source>
</evidence>
<evidence type="ECO:0008006" key="3">
    <source>
        <dbReference type="Google" id="ProtNLM"/>
    </source>
</evidence>
<proteinExistence type="predicted"/>
<dbReference type="STRING" id="137838.GCA_001458595_00963"/>
<sequence>MINNLIINTLNPLKIPVSFQKYSGKENTYITFFNYLEKGEQYADNEEKVTGYYIQVDLWSKKDYTQIVKDIEDKMKAAGFIRSSAADLFEEDTKIYHKTMRFNMNIEGRN</sequence>
<organism evidence="1 2">
    <name type="scientific">Clostridium neonatale</name>
    <dbReference type="NCBI Taxonomy" id="137838"/>
    <lineage>
        <taxon>Bacteria</taxon>
        <taxon>Bacillati</taxon>
        <taxon>Bacillota</taxon>
        <taxon>Clostridia</taxon>
        <taxon>Eubacteriales</taxon>
        <taxon>Clostridiaceae</taxon>
        <taxon>Clostridium</taxon>
    </lineage>
</organism>
<dbReference type="AlphaFoldDB" id="A0A2A7MCZ6"/>
<comment type="caution">
    <text evidence="1">The sequence shown here is derived from an EMBL/GenBank/DDBJ whole genome shotgun (WGS) entry which is preliminary data.</text>
</comment>
<dbReference type="RefSeq" id="WP_058293884.1">
    <property type="nucleotide sequence ID" value="NZ_CAMTCZ010000011.1"/>
</dbReference>
<dbReference type="EMBL" id="PDCJ01000004">
    <property type="protein sequence ID" value="PEG29221.1"/>
    <property type="molecule type" value="Genomic_DNA"/>
</dbReference>
<accession>A0A2A7MCZ6</accession>
<name>A0A2A7MCZ6_9CLOT</name>
<gene>
    <name evidence="1" type="ORF">CQ394_17780</name>
</gene>
<dbReference type="OrthoDB" id="2454603at2"/>